<evidence type="ECO:0000313" key="2">
    <source>
        <dbReference type="Proteomes" id="UP001165960"/>
    </source>
</evidence>
<dbReference type="EMBL" id="QTSX02001595">
    <property type="protein sequence ID" value="KAJ9080153.1"/>
    <property type="molecule type" value="Genomic_DNA"/>
</dbReference>
<reference evidence="1" key="1">
    <citation type="submission" date="2022-04" db="EMBL/GenBank/DDBJ databases">
        <title>Genome of the entomopathogenic fungus Entomophthora muscae.</title>
        <authorList>
            <person name="Elya C."/>
            <person name="Lovett B.R."/>
            <person name="Lee E."/>
            <person name="Macias A.M."/>
            <person name="Hajek A.E."/>
            <person name="De Bivort B.L."/>
            <person name="Kasson M.T."/>
            <person name="De Fine Licht H.H."/>
            <person name="Stajich J.E."/>
        </authorList>
    </citation>
    <scope>NUCLEOTIDE SEQUENCE</scope>
    <source>
        <strain evidence="1">Berkeley</strain>
    </source>
</reference>
<proteinExistence type="predicted"/>
<gene>
    <name evidence="1" type="primary">TMN2_3</name>
    <name evidence="1" type="ORF">DSO57_1028015</name>
</gene>
<sequence>MVTSKHRACLWVLLGQITLIPQAQGFYIPGLAPVSYQQNATVPLTVNVLSPFVKSSQRVQSVLTYDFYDKRFHFCQPKTIVRQDENLGAMLFGDRIQNSAFTLEMAKNASCAKLCDAKIPSNDAKFINDLISESYGLDWQIDGLPVKHKDEDKENDLHSVGFPLGIDRNGIPLFHNHYDITIEYNQHDKLFQVLGAIVTPSSKNSLQNNKFNCDTTDTLSLKDAASNEVAFSYSVTWIPNTGNWATRWDVFLTIQNPSFHWYSLAYSIGIVLVLTGVLAAILFRILNRDIARYNQIDLQDDIQEDFGWKLVHGDVFRPPTHLMLLSVLTGSGLQLFGMLFTTLAFAGLGFFSPSYRGSFVTALVVLFMLFGVVSGFTSARLYKMFGGDNWKSNIIITATLVPGTLFTIFIVINFFLVATSSSASVPFGTIFSMILLWFLLSTPLSFVGSYYGLKKSKITHPVRTNQIPRQVPDQPLSMHPFASVMMAGILPFAAIYNELSFIMDSLWFHQIYYLFGFLFVIFLEFGFYLLGVDYSSLLLASLLRKLPLVVALFLCRRLNIHLHFLVLNSLLLQPPRSQVYLHHHLFWVEFHHFPALLLDYRLNWLHPLPSLYPKDLWLYKN</sequence>
<dbReference type="Proteomes" id="UP001165960">
    <property type="component" value="Unassembled WGS sequence"/>
</dbReference>
<keyword evidence="2" id="KW-1185">Reference proteome</keyword>
<evidence type="ECO:0000313" key="1">
    <source>
        <dbReference type="EMBL" id="KAJ9080153.1"/>
    </source>
</evidence>
<keyword evidence="1" id="KW-0812">Transmembrane</keyword>
<accession>A0ACC2TZH6</accession>
<protein>
    <submittedName>
        <fullName evidence="1">Transmembrane 9 super member 2</fullName>
    </submittedName>
</protein>
<keyword evidence="1" id="KW-0472">Membrane</keyword>
<name>A0ACC2TZH6_9FUNG</name>
<organism evidence="1 2">
    <name type="scientific">Entomophthora muscae</name>
    <dbReference type="NCBI Taxonomy" id="34485"/>
    <lineage>
        <taxon>Eukaryota</taxon>
        <taxon>Fungi</taxon>
        <taxon>Fungi incertae sedis</taxon>
        <taxon>Zoopagomycota</taxon>
        <taxon>Entomophthoromycotina</taxon>
        <taxon>Entomophthoromycetes</taxon>
        <taxon>Entomophthorales</taxon>
        <taxon>Entomophthoraceae</taxon>
        <taxon>Entomophthora</taxon>
    </lineage>
</organism>
<comment type="caution">
    <text evidence="1">The sequence shown here is derived from an EMBL/GenBank/DDBJ whole genome shotgun (WGS) entry which is preliminary data.</text>
</comment>